<reference evidence="2 3" key="1">
    <citation type="journal article" date="2018" name="Sci. Data">
        <title>The draft genome sequence of cork oak.</title>
        <authorList>
            <person name="Ramos A.M."/>
            <person name="Usie A."/>
            <person name="Barbosa P."/>
            <person name="Barros P.M."/>
            <person name="Capote T."/>
            <person name="Chaves I."/>
            <person name="Simoes F."/>
            <person name="Abreu I."/>
            <person name="Carrasquinho I."/>
            <person name="Faro C."/>
            <person name="Guimaraes J.B."/>
            <person name="Mendonca D."/>
            <person name="Nobrega F."/>
            <person name="Rodrigues L."/>
            <person name="Saibo N.J.M."/>
            <person name="Varela M.C."/>
            <person name="Egas C."/>
            <person name="Matos J."/>
            <person name="Miguel C.M."/>
            <person name="Oliveira M.M."/>
            <person name="Ricardo C.P."/>
            <person name="Goncalves S."/>
        </authorList>
    </citation>
    <scope>NUCLEOTIDE SEQUENCE [LARGE SCALE GENOMIC DNA]</scope>
    <source>
        <strain evidence="3">cv. HL8</strain>
    </source>
</reference>
<evidence type="ECO:0000256" key="1">
    <source>
        <dbReference type="SAM" id="MobiDB-lite"/>
    </source>
</evidence>
<feature type="region of interest" description="Disordered" evidence="1">
    <location>
        <begin position="55"/>
        <end position="102"/>
    </location>
</feature>
<sequence length="126" mass="13569">MSHSAKPIQEISSFDSLTTRFHDSLSCNENKLDFCKLDLASPISPLRIRGSMANGALTSSSSSSSSGSTSAKNSSNTLLTGRSETKFSEIETRPIGFDSTTGRSRGFALFVYKTTKKPKDIASFCL</sequence>
<name>A0AAW0KWB7_QUESU</name>
<feature type="compositionally biased region" description="Low complexity" evidence="1">
    <location>
        <begin position="55"/>
        <end position="77"/>
    </location>
</feature>
<proteinExistence type="predicted"/>
<evidence type="ECO:0000313" key="3">
    <source>
        <dbReference type="Proteomes" id="UP000237347"/>
    </source>
</evidence>
<evidence type="ECO:0000313" key="2">
    <source>
        <dbReference type="EMBL" id="KAK7842346.1"/>
    </source>
</evidence>
<comment type="caution">
    <text evidence="2">The sequence shown here is derived from an EMBL/GenBank/DDBJ whole genome shotgun (WGS) entry which is preliminary data.</text>
</comment>
<keyword evidence="3" id="KW-1185">Reference proteome</keyword>
<gene>
    <name evidence="2" type="ORF">CFP56_014021</name>
</gene>
<protein>
    <submittedName>
        <fullName evidence="2">Uncharacterized protein</fullName>
    </submittedName>
</protein>
<accession>A0AAW0KWB7</accession>
<dbReference type="AlphaFoldDB" id="A0AAW0KWB7"/>
<dbReference type="Proteomes" id="UP000237347">
    <property type="component" value="Unassembled WGS sequence"/>
</dbReference>
<feature type="compositionally biased region" description="Basic and acidic residues" evidence="1">
    <location>
        <begin position="83"/>
        <end position="92"/>
    </location>
</feature>
<organism evidence="2 3">
    <name type="scientific">Quercus suber</name>
    <name type="common">Cork oak</name>
    <dbReference type="NCBI Taxonomy" id="58331"/>
    <lineage>
        <taxon>Eukaryota</taxon>
        <taxon>Viridiplantae</taxon>
        <taxon>Streptophyta</taxon>
        <taxon>Embryophyta</taxon>
        <taxon>Tracheophyta</taxon>
        <taxon>Spermatophyta</taxon>
        <taxon>Magnoliopsida</taxon>
        <taxon>eudicotyledons</taxon>
        <taxon>Gunneridae</taxon>
        <taxon>Pentapetalae</taxon>
        <taxon>rosids</taxon>
        <taxon>fabids</taxon>
        <taxon>Fagales</taxon>
        <taxon>Fagaceae</taxon>
        <taxon>Quercus</taxon>
    </lineage>
</organism>
<dbReference type="EMBL" id="PKMF04000222">
    <property type="protein sequence ID" value="KAK7842346.1"/>
    <property type="molecule type" value="Genomic_DNA"/>
</dbReference>